<comment type="caution">
    <text evidence="13">The sequence shown here is derived from an EMBL/GenBank/DDBJ whole genome shotgun (WGS) entry which is preliminary data.</text>
</comment>
<evidence type="ECO:0000313" key="14">
    <source>
        <dbReference type="Proteomes" id="UP000321685"/>
    </source>
</evidence>
<evidence type="ECO:0000256" key="7">
    <source>
        <dbReference type="ARBA" id="ARBA00022989"/>
    </source>
</evidence>
<dbReference type="InterPro" id="IPR020846">
    <property type="entry name" value="MFS_dom"/>
</dbReference>
<dbReference type="PROSITE" id="PS00217">
    <property type="entry name" value="SUGAR_TRANSPORT_2"/>
    <property type="match status" value="1"/>
</dbReference>
<dbReference type="InterPro" id="IPR051084">
    <property type="entry name" value="H+-coupled_symporters"/>
</dbReference>
<keyword evidence="14" id="KW-1185">Reference proteome</keyword>
<dbReference type="SUPFAM" id="SSF103473">
    <property type="entry name" value="MFS general substrate transporter"/>
    <property type="match status" value="1"/>
</dbReference>
<dbReference type="Pfam" id="PF00083">
    <property type="entry name" value="Sugar_tr"/>
    <property type="match status" value="1"/>
</dbReference>
<feature type="transmembrane region" description="Helical" evidence="11">
    <location>
        <begin position="317"/>
        <end position="339"/>
    </location>
</feature>
<evidence type="ECO:0000256" key="11">
    <source>
        <dbReference type="SAM" id="Phobius"/>
    </source>
</evidence>
<dbReference type="Proteomes" id="UP000321685">
    <property type="component" value="Unassembled WGS sequence"/>
</dbReference>
<feature type="transmembrane region" description="Helical" evidence="11">
    <location>
        <begin position="286"/>
        <end position="305"/>
    </location>
</feature>
<feature type="transmembrane region" description="Helical" evidence="11">
    <location>
        <begin position="37"/>
        <end position="56"/>
    </location>
</feature>
<keyword evidence="4" id="KW-1003">Cell membrane</keyword>
<organism evidence="13 14">
    <name type="scientific">Pseudonocardia sulfidoxydans NBRC 16205</name>
    <dbReference type="NCBI Taxonomy" id="1223511"/>
    <lineage>
        <taxon>Bacteria</taxon>
        <taxon>Bacillati</taxon>
        <taxon>Actinomycetota</taxon>
        <taxon>Actinomycetes</taxon>
        <taxon>Pseudonocardiales</taxon>
        <taxon>Pseudonocardiaceae</taxon>
        <taxon>Pseudonocardia</taxon>
    </lineage>
</organism>
<accession>A0A511DMA7</accession>
<reference evidence="13 14" key="1">
    <citation type="submission" date="2019-07" db="EMBL/GenBank/DDBJ databases">
        <title>Whole genome shotgun sequence of Pseudonocardia sulfidoxydans NBRC 16205.</title>
        <authorList>
            <person name="Hosoyama A."/>
            <person name="Uohara A."/>
            <person name="Ohji S."/>
            <person name="Ichikawa N."/>
        </authorList>
    </citation>
    <scope>NUCLEOTIDE SEQUENCE [LARGE SCALE GENOMIC DNA]</scope>
    <source>
        <strain evidence="13 14">NBRC 16205</strain>
    </source>
</reference>
<dbReference type="EMBL" id="BJVJ01000052">
    <property type="protein sequence ID" value="GEL25383.1"/>
    <property type="molecule type" value="Genomic_DNA"/>
</dbReference>
<dbReference type="Gene3D" id="1.20.1250.20">
    <property type="entry name" value="MFS general substrate transporter like domains"/>
    <property type="match status" value="2"/>
</dbReference>
<dbReference type="PROSITE" id="PS50850">
    <property type="entry name" value="MFS"/>
    <property type="match status" value="1"/>
</dbReference>
<dbReference type="RefSeq" id="WP_147111476.1">
    <property type="nucleotide sequence ID" value="NZ_BJVJ01000052.1"/>
</dbReference>
<dbReference type="InterPro" id="IPR036259">
    <property type="entry name" value="MFS_trans_sf"/>
</dbReference>
<evidence type="ECO:0000256" key="5">
    <source>
        <dbReference type="ARBA" id="ARBA00022692"/>
    </source>
</evidence>
<feature type="transmembrane region" description="Helical" evidence="11">
    <location>
        <begin position="62"/>
        <end position="86"/>
    </location>
</feature>
<evidence type="ECO:0000256" key="6">
    <source>
        <dbReference type="ARBA" id="ARBA00022847"/>
    </source>
</evidence>
<dbReference type="AlphaFoldDB" id="A0A511DMA7"/>
<feature type="transmembrane region" description="Helical" evidence="11">
    <location>
        <begin position="198"/>
        <end position="217"/>
    </location>
</feature>
<keyword evidence="3" id="KW-0813">Transport</keyword>
<dbReference type="InterPro" id="IPR011701">
    <property type="entry name" value="MFS"/>
</dbReference>
<evidence type="ECO:0000256" key="4">
    <source>
        <dbReference type="ARBA" id="ARBA00022475"/>
    </source>
</evidence>
<feature type="transmembrane region" description="Helical" evidence="11">
    <location>
        <begin position="255"/>
        <end position="274"/>
    </location>
</feature>
<dbReference type="InterPro" id="IPR005828">
    <property type="entry name" value="MFS_sugar_transport-like"/>
</dbReference>
<evidence type="ECO:0000256" key="9">
    <source>
        <dbReference type="ARBA" id="ARBA00037295"/>
    </source>
</evidence>
<feature type="transmembrane region" description="Helical" evidence="11">
    <location>
        <begin position="163"/>
        <end position="186"/>
    </location>
</feature>
<dbReference type="FunFam" id="1.20.1250.20:FF:000001">
    <property type="entry name" value="Dicarboxylate MFS transporter"/>
    <property type="match status" value="1"/>
</dbReference>
<evidence type="ECO:0000313" key="13">
    <source>
        <dbReference type="EMBL" id="GEL25383.1"/>
    </source>
</evidence>
<feature type="transmembrane region" description="Helical" evidence="11">
    <location>
        <begin position="408"/>
        <end position="429"/>
    </location>
</feature>
<comment type="similarity">
    <text evidence="2">Belongs to the major facilitator superfamily. Metabolite:H+ Symporter (MHS) family (TC 2.A.1.6) family.</text>
</comment>
<feature type="transmembrane region" description="Helical" evidence="11">
    <location>
        <begin position="98"/>
        <end position="120"/>
    </location>
</feature>
<evidence type="ECO:0000256" key="10">
    <source>
        <dbReference type="ARBA" id="ARBA00039918"/>
    </source>
</evidence>
<evidence type="ECO:0000259" key="12">
    <source>
        <dbReference type="PROSITE" id="PS50850"/>
    </source>
</evidence>
<feature type="transmembrane region" description="Helical" evidence="11">
    <location>
        <begin position="379"/>
        <end position="402"/>
    </location>
</feature>
<keyword evidence="5 11" id="KW-0812">Transmembrane</keyword>
<dbReference type="PANTHER" id="PTHR43528">
    <property type="entry name" value="ALPHA-KETOGLUTARATE PERMEASE"/>
    <property type="match status" value="1"/>
</dbReference>
<dbReference type="GO" id="GO:0005886">
    <property type="term" value="C:plasma membrane"/>
    <property type="evidence" value="ECO:0007669"/>
    <property type="project" value="UniProtKB-SubCell"/>
</dbReference>
<name>A0A511DMA7_9PSEU</name>
<keyword evidence="7 11" id="KW-1133">Transmembrane helix</keyword>
<dbReference type="InterPro" id="IPR005829">
    <property type="entry name" value="Sugar_transporter_CS"/>
</dbReference>
<dbReference type="PANTHER" id="PTHR43528:SF1">
    <property type="entry name" value="ALPHA-KETOGLUTARATE PERMEASE"/>
    <property type="match status" value="1"/>
</dbReference>
<keyword evidence="6" id="KW-0769">Symport</keyword>
<dbReference type="Pfam" id="PF07690">
    <property type="entry name" value="MFS_1"/>
    <property type="match status" value="1"/>
</dbReference>
<feature type="transmembrane region" description="Helical" evidence="11">
    <location>
        <begin position="345"/>
        <end position="367"/>
    </location>
</feature>
<sequence length="440" mass="45880">MQPDDQSTQVGTATPAVPETIDPKVVSAGLVGSVVEYYDFGIYGYLATVLSVVFFAEGSDPTTALLATFATFAAAFVLRPLGGLIFGHLGDRFGRSRILAATILAMCAATVLIGILPTYAAIGVGAAFLLVAARCVQGIASGGEVGGAAAYVAEKSPPARRGFLCSTVQLGALSGALLASIVVSVVSSALTADQLASWGWRLPFLLSLPLGLVGLWIRFRLDDSVHEDELAAEGVASAPVVELFRAHLPGLLRTLGLSTLLFAGYYVVYVYASTHLQRTGGFDARAAFWSTTVTLVVSCLAMPFFGRMSDRVGRKPMLLWAAVAFGVLAVPGFALMNAHSLPLAMLAQVVLGLPEAALMGVVFATFAEMFPSRVRYTGIALGFNLASMAVGGTAPLICLWLLRISGDPLSPAWFLVAAAVVTVVAALTLTETRGSVLRTA</sequence>
<dbReference type="OrthoDB" id="3768022at2"/>
<evidence type="ECO:0000256" key="2">
    <source>
        <dbReference type="ARBA" id="ARBA00008240"/>
    </source>
</evidence>
<comment type="subcellular location">
    <subcellularLocation>
        <location evidence="1">Cell membrane</location>
        <topology evidence="1">Multi-pass membrane protein</topology>
    </subcellularLocation>
</comment>
<dbReference type="GO" id="GO:0015293">
    <property type="term" value="F:symporter activity"/>
    <property type="evidence" value="ECO:0007669"/>
    <property type="project" value="UniProtKB-KW"/>
</dbReference>
<feature type="domain" description="Major facilitator superfamily (MFS) profile" evidence="12">
    <location>
        <begin position="25"/>
        <end position="434"/>
    </location>
</feature>
<evidence type="ECO:0000256" key="3">
    <source>
        <dbReference type="ARBA" id="ARBA00022448"/>
    </source>
</evidence>
<keyword evidence="8 11" id="KW-0472">Membrane</keyword>
<proteinExistence type="inferred from homology"/>
<evidence type="ECO:0000256" key="1">
    <source>
        <dbReference type="ARBA" id="ARBA00004651"/>
    </source>
</evidence>
<evidence type="ECO:0000256" key="8">
    <source>
        <dbReference type="ARBA" id="ARBA00023136"/>
    </source>
</evidence>
<gene>
    <name evidence="13" type="ORF">PSU4_43370</name>
</gene>
<comment type="function">
    <text evidence="9">May be a proton symporter involved in the uptake of osmolytes such as proline and glycine betaine.</text>
</comment>
<protein>
    <recommendedName>
        <fullName evidence="10">Putative proline/betaine transporter</fullName>
    </recommendedName>
</protein>